<dbReference type="InterPro" id="IPR001345">
    <property type="entry name" value="PG/BPGM_mutase_AS"/>
</dbReference>
<dbReference type="EMBL" id="JBBUTH010000001">
    <property type="protein sequence ID" value="MEK8049278.1"/>
    <property type="molecule type" value="Genomic_DNA"/>
</dbReference>
<proteinExistence type="predicted"/>
<keyword evidence="2" id="KW-1185">Reference proteome</keyword>
<reference evidence="1 2" key="1">
    <citation type="submission" date="2024-04" db="EMBL/GenBank/DDBJ databases">
        <title>Novel species of the genus Ideonella isolated from streams.</title>
        <authorList>
            <person name="Lu H."/>
        </authorList>
    </citation>
    <scope>NUCLEOTIDE SEQUENCE [LARGE SCALE GENOMIC DNA]</scope>
    <source>
        <strain evidence="1 2">DXS22W</strain>
    </source>
</reference>
<dbReference type="GO" id="GO:0016787">
    <property type="term" value="F:hydrolase activity"/>
    <property type="evidence" value="ECO:0007669"/>
    <property type="project" value="UniProtKB-KW"/>
</dbReference>
<dbReference type="PROSITE" id="PS00175">
    <property type="entry name" value="PG_MUTASE"/>
    <property type="match status" value="1"/>
</dbReference>
<dbReference type="RefSeq" id="WP_341408948.1">
    <property type="nucleotide sequence ID" value="NZ_JBBUTH010000001.1"/>
</dbReference>
<gene>
    <name evidence="1" type="ORF">AACH10_03405</name>
</gene>
<organism evidence="1 2">
    <name type="scientific">Pseudaquabacterium inlustre</name>
    <dbReference type="NCBI Taxonomy" id="2984192"/>
    <lineage>
        <taxon>Bacteria</taxon>
        <taxon>Pseudomonadati</taxon>
        <taxon>Pseudomonadota</taxon>
        <taxon>Betaproteobacteria</taxon>
        <taxon>Burkholderiales</taxon>
        <taxon>Sphaerotilaceae</taxon>
        <taxon>Pseudaquabacterium</taxon>
    </lineage>
</organism>
<dbReference type="SUPFAM" id="SSF53254">
    <property type="entry name" value="Phosphoglycerate mutase-like"/>
    <property type="match status" value="1"/>
</dbReference>
<accession>A0ABU9CC00</accession>
<sequence length="209" mass="21741">MALLLIRHGETPLNVARVLQPPDTPLSAHGRAQARALAQRLASDARDGVPPVGAIVSSDLARALETAQAIAQACGLAVATSALLQERNFGDLRGRAYDSLGHDPIASDEAPPGGESGAVFAARCDAAWAWLLTQRPAQGALVVVTHGLVLRQWLAHPRVQRPDGLALPEHLANTALSLVQGTPPHRVQRLACTAHLHGLGDDAAALVGG</sequence>
<comment type="caution">
    <text evidence="1">The sequence shown here is derived from an EMBL/GenBank/DDBJ whole genome shotgun (WGS) entry which is preliminary data.</text>
</comment>
<dbReference type="EC" id="3.1.3.-" evidence="1"/>
<dbReference type="Pfam" id="PF00300">
    <property type="entry name" value="His_Phos_1"/>
    <property type="match status" value="1"/>
</dbReference>
<dbReference type="InterPro" id="IPR013078">
    <property type="entry name" value="His_Pase_superF_clade-1"/>
</dbReference>
<dbReference type="SMART" id="SM00855">
    <property type="entry name" value="PGAM"/>
    <property type="match status" value="1"/>
</dbReference>
<keyword evidence="1" id="KW-0378">Hydrolase</keyword>
<dbReference type="InterPro" id="IPR029033">
    <property type="entry name" value="His_PPase_superfam"/>
</dbReference>
<protein>
    <submittedName>
        <fullName evidence="1">Histidine phosphatase family protein</fullName>
        <ecNumber evidence="1">3.1.3.-</ecNumber>
    </submittedName>
</protein>
<evidence type="ECO:0000313" key="1">
    <source>
        <dbReference type="EMBL" id="MEK8049278.1"/>
    </source>
</evidence>
<dbReference type="Proteomes" id="UP001365405">
    <property type="component" value="Unassembled WGS sequence"/>
</dbReference>
<dbReference type="InterPro" id="IPR050275">
    <property type="entry name" value="PGM_Phosphatase"/>
</dbReference>
<dbReference type="PANTHER" id="PTHR48100:SF44">
    <property type="entry name" value="PHOSPHATASE C1620.13-RELATED"/>
    <property type="match status" value="1"/>
</dbReference>
<evidence type="ECO:0000313" key="2">
    <source>
        <dbReference type="Proteomes" id="UP001365405"/>
    </source>
</evidence>
<dbReference type="Gene3D" id="3.40.50.1240">
    <property type="entry name" value="Phosphoglycerate mutase-like"/>
    <property type="match status" value="1"/>
</dbReference>
<dbReference type="CDD" id="cd07067">
    <property type="entry name" value="HP_PGM_like"/>
    <property type="match status" value="1"/>
</dbReference>
<name>A0ABU9CC00_9BURK</name>
<dbReference type="PANTHER" id="PTHR48100">
    <property type="entry name" value="BROAD-SPECIFICITY PHOSPHATASE YOR283W-RELATED"/>
    <property type="match status" value="1"/>
</dbReference>